<organism evidence="1 2">
    <name type="scientific">Sarcoptes scabiei</name>
    <name type="common">Itch mite</name>
    <name type="synonym">Acarus scabiei</name>
    <dbReference type="NCBI Taxonomy" id="52283"/>
    <lineage>
        <taxon>Eukaryota</taxon>
        <taxon>Metazoa</taxon>
        <taxon>Ecdysozoa</taxon>
        <taxon>Arthropoda</taxon>
        <taxon>Chelicerata</taxon>
        <taxon>Arachnida</taxon>
        <taxon>Acari</taxon>
        <taxon>Acariformes</taxon>
        <taxon>Sarcoptiformes</taxon>
        <taxon>Astigmata</taxon>
        <taxon>Psoroptidia</taxon>
        <taxon>Sarcoptoidea</taxon>
        <taxon>Sarcoptidae</taxon>
        <taxon>Sarcoptinae</taxon>
        <taxon>Sarcoptes</taxon>
    </lineage>
</organism>
<dbReference type="AlphaFoldDB" id="A0A132A044"/>
<dbReference type="EMBL" id="JXLN01008777">
    <property type="protein sequence ID" value="KPM04426.1"/>
    <property type="molecule type" value="Genomic_DNA"/>
</dbReference>
<comment type="caution">
    <text evidence="1">The sequence shown here is derived from an EMBL/GenBank/DDBJ whole genome shotgun (WGS) entry which is preliminary data.</text>
</comment>
<evidence type="ECO:0000313" key="1">
    <source>
        <dbReference type="EMBL" id="KPM04426.1"/>
    </source>
</evidence>
<dbReference type="Proteomes" id="UP000616769">
    <property type="component" value="Unassembled WGS sequence"/>
</dbReference>
<accession>A0A132A044</accession>
<proteinExistence type="predicted"/>
<name>A0A132A044_SARSC</name>
<dbReference type="VEuPathDB" id="VectorBase:SSCA000348"/>
<sequence>MSSYRMRRLGKNESISILLQGYLKIFVQMIDRATQLAIGIGQIYNRRNEFETSNEVRKGGNVSV</sequence>
<protein>
    <submittedName>
        <fullName evidence="1">Uncharacterized protein</fullName>
    </submittedName>
</protein>
<gene>
    <name evidence="1" type="ORF">QR98_0028720</name>
</gene>
<evidence type="ECO:0000313" key="2">
    <source>
        <dbReference type="Proteomes" id="UP000616769"/>
    </source>
</evidence>
<reference evidence="1 2" key="1">
    <citation type="journal article" date="2015" name="Parasit. Vectors">
        <title>Draft genome of the scabies mite.</title>
        <authorList>
            <person name="Rider S.D.Jr."/>
            <person name="Morgan M.S."/>
            <person name="Arlian L.G."/>
        </authorList>
    </citation>
    <scope>NUCLEOTIDE SEQUENCE [LARGE SCALE GENOMIC DNA]</scope>
    <source>
        <strain evidence="1">Arlian Lab</strain>
    </source>
</reference>